<dbReference type="Proteomes" id="UP000187074">
    <property type="component" value="Unassembled WGS sequence"/>
</dbReference>
<comment type="caution">
    <text evidence="2">The sequence shown here is derived from an EMBL/GenBank/DDBJ whole genome shotgun (WGS) entry which is preliminary data.</text>
</comment>
<evidence type="ECO:0000259" key="1">
    <source>
        <dbReference type="Pfam" id="PF13471"/>
    </source>
</evidence>
<accession>A0A1R1B434</accession>
<dbReference type="EMBL" id="MRTF01000003">
    <property type="protein sequence ID" value="OME93881.1"/>
    <property type="molecule type" value="Genomic_DNA"/>
</dbReference>
<organism evidence="2 3">
    <name type="scientific">Paenibacillus lautus</name>
    <name type="common">Bacillus lautus</name>
    <dbReference type="NCBI Taxonomy" id="1401"/>
    <lineage>
        <taxon>Bacteria</taxon>
        <taxon>Bacillati</taxon>
        <taxon>Bacillota</taxon>
        <taxon>Bacilli</taxon>
        <taxon>Bacillales</taxon>
        <taxon>Paenibacillaceae</taxon>
        <taxon>Paenibacillus</taxon>
    </lineage>
</organism>
<reference evidence="2 3" key="1">
    <citation type="submission" date="2016-11" db="EMBL/GenBank/DDBJ databases">
        <title>Paenibacillus species isolates.</title>
        <authorList>
            <person name="Beno S.M."/>
        </authorList>
    </citation>
    <scope>NUCLEOTIDE SEQUENCE [LARGE SCALE GENOMIC DNA]</scope>
    <source>
        <strain evidence="2 3">FSL F4-0100</strain>
    </source>
</reference>
<name>A0A1R1B434_PAELA</name>
<sequence>MSLYRKARRFMSFPVSMKLMLAEAYLYLAWGRVFKLFPFQKVSPSLGEPMKETPYVGYTEEELSLVRQISRAVHTMSRVTWWESQCLVKAVAAMKMLERRGIPSTLYLGSGRDDNGMMVAHAWLRFGSYIVTGREGHERYAVVGIFGKDMGTEGLNLKRSSDKEFLH</sequence>
<dbReference type="RefSeq" id="WP_076322551.1">
    <property type="nucleotide sequence ID" value="NZ_JBCMXI010000006.1"/>
</dbReference>
<dbReference type="OrthoDB" id="9812122at2"/>
<dbReference type="InterPro" id="IPR032708">
    <property type="entry name" value="McjB_C"/>
</dbReference>
<dbReference type="InterPro" id="IPR053521">
    <property type="entry name" value="McjB-like"/>
</dbReference>
<feature type="domain" description="Microcin J25-processing protein McjB C-terminal" evidence="1">
    <location>
        <begin position="59"/>
        <end position="143"/>
    </location>
</feature>
<dbReference type="AlphaFoldDB" id="A0A1R1B434"/>
<evidence type="ECO:0000313" key="2">
    <source>
        <dbReference type="EMBL" id="OME93881.1"/>
    </source>
</evidence>
<gene>
    <name evidence="2" type="ORF">BK123_11605</name>
</gene>
<protein>
    <submittedName>
        <fullName evidence="2">Stage V sporulation protein S</fullName>
    </submittedName>
</protein>
<dbReference type="Pfam" id="PF13471">
    <property type="entry name" value="Transglut_core3"/>
    <property type="match status" value="1"/>
</dbReference>
<evidence type="ECO:0000313" key="3">
    <source>
        <dbReference type="Proteomes" id="UP000187074"/>
    </source>
</evidence>
<dbReference type="STRING" id="1401.BK123_11605"/>
<proteinExistence type="predicted"/>
<dbReference type="NCBIfam" id="NF033537">
    <property type="entry name" value="lasso_biosyn_B2"/>
    <property type="match status" value="1"/>
</dbReference>